<dbReference type="Gene3D" id="1.20.1050.10">
    <property type="match status" value="1"/>
</dbReference>
<dbReference type="SFLD" id="SFLDG00358">
    <property type="entry name" value="Main_(cytGST)"/>
    <property type="match status" value="1"/>
</dbReference>
<dbReference type="InterPro" id="IPR004046">
    <property type="entry name" value="GST_C"/>
</dbReference>
<name>A0A3G2ECA3_9BURK</name>
<evidence type="ECO:0000313" key="4">
    <source>
        <dbReference type="Proteomes" id="UP000279594"/>
    </source>
</evidence>
<dbReference type="SFLD" id="SFLDS00019">
    <property type="entry name" value="Glutathione_Transferase_(cytos"/>
    <property type="match status" value="1"/>
</dbReference>
<dbReference type="InterPro" id="IPR010987">
    <property type="entry name" value="Glutathione-S-Trfase_C-like"/>
</dbReference>
<accession>A0A3G2ECA3</accession>
<dbReference type="Gene3D" id="3.40.30.10">
    <property type="entry name" value="Glutaredoxin"/>
    <property type="match status" value="1"/>
</dbReference>
<gene>
    <name evidence="3" type="ORF">D9M09_18725</name>
</gene>
<dbReference type="AlphaFoldDB" id="A0A3G2ECA3"/>
<feature type="domain" description="GST N-terminal" evidence="1">
    <location>
        <begin position="1"/>
        <end position="81"/>
    </location>
</feature>
<dbReference type="GO" id="GO:0016740">
    <property type="term" value="F:transferase activity"/>
    <property type="evidence" value="ECO:0007669"/>
    <property type="project" value="UniProtKB-KW"/>
</dbReference>
<dbReference type="PROSITE" id="PS50404">
    <property type="entry name" value="GST_NTER"/>
    <property type="match status" value="1"/>
</dbReference>
<dbReference type="RefSeq" id="WP_121670110.1">
    <property type="nucleotide sequence ID" value="NZ_CP033019.1"/>
</dbReference>
<organism evidence="3 4">
    <name type="scientific">Janthinobacterium agaricidamnosum</name>
    <dbReference type="NCBI Taxonomy" id="55508"/>
    <lineage>
        <taxon>Bacteria</taxon>
        <taxon>Pseudomonadati</taxon>
        <taxon>Pseudomonadota</taxon>
        <taxon>Betaproteobacteria</taxon>
        <taxon>Burkholderiales</taxon>
        <taxon>Oxalobacteraceae</taxon>
        <taxon>Janthinobacterium</taxon>
    </lineage>
</organism>
<dbReference type="InterPro" id="IPR036249">
    <property type="entry name" value="Thioredoxin-like_sf"/>
</dbReference>
<dbReference type="InterPro" id="IPR004045">
    <property type="entry name" value="Glutathione_S-Trfase_N"/>
</dbReference>
<dbReference type="PROSITE" id="PS50405">
    <property type="entry name" value="GST_CTER"/>
    <property type="match status" value="1"/>
</dbReference>
<dbReference type="InterPro" id="IPR036282">
    <property type="entry name" value="Glutathione-S-Trfase_C_sf"/>
</dbReference>
<dbReference type="Proteomes" id="UP000279594">
    <property type="component" value="Chromosome"/>
</dbReference>
<evidence type="ECO:0000313" key="3">
    <source>
        <dbReference type="EMBL" id="AYM77603.1"/>
    </source>
</evidence>
<evidence type="ECO:0000259" key="1">
    <source>
        <dbReference type="PROSITE" id="PS50404"/>
    </source>
</evidence>
<sequence>MSLILYGHPFSSYTQKVLIALYENAIPFDFRRLAPDMPQHLQQWLARWPLRKFPLLVDGERNVAETSIIIEYLQLAHPGPLRLLPDDAMQALDVRFLDRYFDLHVMTPVQHAVGAALTGDPAKTEEGRVFAGNKLDLAYAWLETRLAGKTWATGEDFTLADCAAAPSLFYADWTQPIPATLPLLRAYRARLLARPSFARAVEEARPYRHLFPLGAPQRD</sequence>
<dbReference type="SUPFAM" id="SSF52833">
    <property type="entry name" value="Thioredoxin-like"/>
    <property type="match status" value="1"/>
</dbReference>
<evidence type="ECO:0000259" key="2">
    <source>
        <dbReference type="PROSITE" id="PS50405"/>
    </source>
</evidence>
<keyword evidence="3" id="KW-0808">Transferase</keyword>
<dbReference type="PANTHER" id="PTHR44051">
    <property type="entry name" value="GLUTATHIONE S-TRANSFERASE-RELATED"/>
    <property type="match status" value="1"/>
</dbReference>
<keyword evidence="4" id="KW-1185">Reference proteome</keyword>
<dbReference type="PANTHER" id="PTHR44051:SF9">
    <property type="entry name" value="GLUTATHIONE S-TRANSFERASE 1"/>
    <property type="match status" value="1"/>
</dbReference>
<reference evidence="3 4" key="1">
    <citation type="submission" date="2018-10" db="EMBL/GenBank/DDBJ databases">
        <title>Effects of UV and annual dynamics of microbial communities in freshwater RAS systems.</title>
        <authorList>
            <person name="Bekkelund A.K."/>
            <person name="Hansen B.R."/>
            <person name="Stokken H."/>
            <person name="Eriksen B.F."/>
            <person name="Kashulin N.A."/>
        </authorList>
    </citation>
    <scope>NUCLEOTIDE SEQUENCE [LARGE SCALE GENOMIC DNA]</scope>
    <source>
        <strain evidence="3 4">BHSEK</strain>
    </source>
</reference>
<proteinExistence type="predicted"/>
<protein>
    <submittedName>
        <fullName evidence="3">Glutathione S-transferase family protein</fullName>
    </submittedName>
</protein>
<dbReference type="Pfam" id="PF13417">
    <property type="entry name" value="GST_N_3"/>
    <property type="match status" value="1"/>
</dbReference>
<dbReference type="CDD" id="cd00570">
    <property type="entry name" value="GST_N_family"/>
    <property type="match status" value="1"/>
</dbReference>
<dbReference type="Pfam" id="PF00043">
    <property type="entry name" value="GST_C"/>
    <property type="match status" value="1"/>
</dbReference>
<dbReference type="InterPro" id="IPR040079">
    <property type="entry name" value="Glutathione_S-Trfase"/>
</dbReference>
<dbReference type="EMBL" id="CP033019">
    <property type="protein sequence ID" value="AYM77603.1"/>
    <property type="molecule type" value="Genomic_DNA"/>
</dbReference>
<dbReference type="SUPFAM" id="SSF47616">
    <property type="entry name" value="GST C-terminal domain-like"/>
    <property type="match status" value="1"/>
</dbReference>
<feature type="domain" description="GST C-terminal" evidence="2">
    <location>
        <begin position="86"/>
        <end position="210"/>
    </location>
</feature>